<feature type="region of interest" description="Disordered" evidence="2">
    <location>
        <begin position="26"/>
        <end position="61"/>
    </location>
</feature>
<dbReference type="InterPro" id="IPR036779">
    <property type="entry name" value="LysM_dom_sf"/>
</dbReference>
<accession>A0ABW4KW05</accession>
<feature type="domain" description="LysM" evidence="4">
    <location>
        <begin position="61"/>
        <end position="105"/>
    </location>
</feature>
<dbReference type="Proteomes" id="UP001597304">
    <property type="component" value="Unassembled WGS sequence"/>
</dbReference>
<dbReference type="Gene3D" id="3.10.350.10">
    <property type="entry name" value="LysM domain"/>
    <property type="match status" value="1"/>
</dbReference>
<name>A0ABW4KW05_9BURK</name>
<dbReference type="Pfam" id="PF01551">
    <property type="entry name" value="Peptidase_M23"/>
    <property type="match status" value="1"/>
</dbReference>
<organism evidence="5 6">
    <name type="scientific">Ottowia flava</name>
    <dbReference type="NCBI Taxonomy" id="2675430"/>
    <lineage>
        <taxon>Bacteria</taxon>
        <taxon>Pseudomonadati</taxon>
        <taxon>Pseudomonadota</taxon>
        <taxon>Betaproteobacteria</taxon>
        <taxon>Burkholderiales</taxon>
        <taxon>Comamonadaceae</taxon>
        <taxon>Ottowia</taxon>
    </lineage>
</organism>
<dbReference type="Pfam" id="PF01476">
    <property type="entry name" value="LysM"/>
    <property type="match status" value="1"/>
</dbReference>
<dbReference type="RefSeq" id="WP_147911538.1">
    <property type="nucleotide sequence ID" value="NZ_JBHUEJ010000019.1"/>
</dbReference>
<gene>
    <name evidence="5" type="ORF">ACFSF0_10065</name>
</gene>
<keyword evidence="3" id="KW-0732">Signal</keyword>
<feature type="compositionally biased region" description="Pro residues" evidence="2">
    <location>
        <begin position="124"/>
        <end position="138"/>
    </location>
</feature>
<dbReference type="CDD" id="cd00118">
    <property type="entry name" value="LysM"/>
    <property type="match status" value="1"/>
</dbReference>
<dbReference type="SUPFAM" id="SSF51261">
    <property type="entry name" value="Duplicated hybrid motif"/>
    <property type="match status" value="1"/>
</dbReference>
<sequence length="283" mass="29664">MQFSGRKTWISFALVVAAAVSGCSMTSASRAPVEDRTVGGSSAPRVDPATLPGYENTGKPGYYSVRPGDTIMKIATEVNQPWRDIVRWNALENPNQIEVGQVLRVVPPTGSQTVAVAPVSETRPTPPAGSTPAKPPVPVATQTTPGVSPPSPATPAPSAGADDVDFIWPASGAMITGFDDAKNKGIGIAGKAGDPVLAAADGKVVYAGAGLRGYGNLIILKHNNTFLTAYAHNQTLLVKEDQSVKKGQKIAEMGSTDSDRVKLHFEIRRSGKPVDPARYLPAR</sequence>
<evidence type="ECO:0000256" key="2">
    <source>
        <dbReference type="SAM" id="MobiDB-lite"/>
    </source>
</evidence>
<feature type="chain" id="PRO_5045182758" evidence="3">
    <location>
        <begin position="29"/>
        <end position="283"/>
    </location>
</feature>
<comment type="caution">
    <text evidence="5">The sequence shown here is derived from an EMBL/GenBank/DDBJ whole genome shotgun (WGS) entry which is preliminary data.</text>
</comment>
<evidence type="ECO:0000313" key="5">
    <source>
        <dbReference type="EMBL" id="MFD1710951.1"/>
    </source>
</evidence>
<comment type="similarity">
    <text evidence="1">Belongs to the E.coli NlpD/Haemophilus LppB family.</text>
</comment>
<evidence type="ECO:0000256" key="1">
    <source>
        <dbReference type="ARBA" id="ARBA00038420"/>
    </source>
</evidence>
<dbReference type="Gene3D" id="2.70.70.10">
    <property type="entry name" value="Glucose Permease (Domain IIA)"/>
    <property type="match status" value="1"/>
</dbReference>
<dbReference type="InterPro" id="IPR016047">
    <property type="entry name" value="M23ase_b-sheet_dom"/>
</dbReference>
<dbReference type="PANTHER" id="PTHR21666:SF263">
    <property type="entry name" value="MUREIN HYDROLASE ACTIVATOR NLPD"/>
    <property type="match status" value="1"/>
</dbReference>
<dbReference type="EMBL" id="JBHUEJ010000019">
    <property type="protein sequence ID" value="MFD1710951.1"/>
    <property type="molecule type" value="Genomic_DNA"/>
</dbReference>
<dbReference type="InterPro" id="IPR050570">
    <property type="entry name" value="Cell_wall_metabolism_enzyme"/>
</dbReference>
<dbReference type="InterPro" id="IPR018392">
    <property type="entry name" value="LysM"/>
</dbReference>
<dbReference type="CDD" id="cd12797">
    <property type="entry name" value="M23_peptidase"/>
    <property type="match status" value="1"/>
</dbReference>
<feature type="signal peptide" evidence="3">
    <location>
        <begin position="1"/>
        <end position="28"/>
    </location>
</feature>
<reference evidence="6" key="1">
    <citation type="journal article" date="2019" name="Int. J. Syst. Evol. Microbiol.">
        <title>The Global Catalogue of Microorganisms (GCM) 10K type strain sequencing project: providing services to taxonomists for standard genome sequencing and annotation.</title>
        <authorList>
            <consortium name="The Broad Institute Genomics Platform"/>
            <consortium name="The Broad Institute Genome Sequencing Center for Infectious Disease"/>
            <person name="Wu L."/>
            <person name="Ma J."/>
        </authorList>
    </citation>
    <scope>NUCLEOTIDE SEQUENCE [LARGE SCALE GENOMIC DNA]</scope>
    <source>
        <strain evidence="6">LMG 29247</strain>
    </source>
</reference>
<dbReference type="InterPro" id="IPR011055">
    <property type="entry name" value="Dup_hybrid_motif"/>
</dbReference>
<protein>
    <submittedName>
        <fullName evidence="5">Peptidoglycan DD-metalloendopeptidase family protein</fullName>
    </submittedName>
</protein>
<feature type="region of interest" description="Disordered" evidence="2">
    <location>
        <begin position="119"/>
        <end position="160"/>
    </location>
</feature>
<evidence type="ECO:0000259" key="4">
    <source>
        <dbReference type="PROSITE" id="PS51782"/>
    </source>
</evidence>
<evidence type="ECO:0000256" key="3">
    <source>
        <dbReference type="SAM" id="SignalP"/>
    </source>
</evidence>
<proteinExistence type="inferred from homology"/>
<dbReference type="PROSITE" id="PS51782">
    <property type="entry name" value="LYSM"/>
    <property type="match status" value="1"/>
</dbReference>
<keyword evidence="6" id="KW-1185">Reference proteome</keyword>
<dbReference type="PANTHER" id="PTHR21666">
    <property type="entry name" value="PEPTIDASE-RELATED"/>
    <property type="match status" value="1"/>
</dbReference>
<evidence type="ECO:0000313" key="6">
    <source>
        <dbReference type="Proteomes" id="UP001597304"/>
    </source>
</evidence>
<dbReference type="SMART" id="SM00257">
    <property type="entry name" value="LysM"/>
    <property type="match status" value="1"/>
</dbReference>
<dbReference type="PROSITE" id="PS51257">
    <property type="entry name" value="PROKAR_LIPOPROTEIN"/>
    <property type="match status" value="1"/>
</dbReference>